<proteinExistence type="predicted"/>
<dbReference type="InterPro" id="IPR039538">
    <property type="entry name" value="BetI_C"/>
</dbReference>
<dbReference type="RefSeq" id="WP_388010192.1">
    <property type="nucleotide sequence ID" value="NZ_JBHUEE010000011.1"/>
</dbReference>
<dbReference type="EMBL" id="JBHUEE010000011">
    <property type="protein sequence ID" value="MFD1719589.1"/>
    <property type="molecule type" value="Genomic_DNA"/>
</dbReference>
<evidence type="ECO:0000313" key="7">
    <source>
        <dbReference type="EMBL" id="MFD1719589.1"/>
    </source>
</evidence>
<feature type="DNA-binding region" description="H-T-H motif" evidence="5">
    <location>
        <begin position="24"/>
        <end position="43"/>
    </location>
</feature>
<evidence type="ECO:0000259" key="6">
    <source>
        <dbReference type="PROSITE" id="PS50977"/>
    </source>
</evidence>
<reference evidence="8" key="1">
    <citation type="journal article" date="2019" name="Int. J. Syst. Evol. Microbiol.">
        <title>The Global Catalogue of Microorganisms (GCM) 10K type strain sequencing project: providing services to taxonomists for standard genome sequencing and annotation.</title>
        <authorList>
            <consortium name="The Broad Institute Genomics Platform"/>
            <consortium name="The Broad Institute Genome Sequencing Center for Infectious Disease"/>
            <person name="Wu L."/>
            <person name="Ma J."/>
        </authorList>
    </citation>
    <scope>NUCLEOTIDE SEQUENCE [LARGE SCALE GENOMIC DNA]</scope>
    <source>
        <strain evidence="8">JCM 17130</strain>
    </source>
</reference>
<dbReference type="InterPro" id="IPR009057">
    <property type="entry name" value="Homeodomain-like_sf"/>
</dbReference>
<dbReference type="PANTHER" id="PTHR30055">
    <property type="entry name" value="HTH-TYPE TRANSCRIPTIONAL REGULATOR RUTR"/>
    <property type="match status" value="1"/>
</dbReference>
<name>A0ABW4L9L8_9MICO</name>
<keyword evidence="8" id="KW-1185">Reference proteome</keyword>
<dbReference type="Pfam" id="PF00440">
    <property type="entry name" value="TetR_N"/>
    <property type="match status" value="1"/>
</dbReference>
<protein>
    <submittedName>
        <fullName evidence="7">TetR/AcrR family transcriptional regulator</fullName>
    </submittedName>
</protein>
<keyword evidence="1" id="KW-0678">Repressor</keyword>
<dbReference type="InterPro" id="IPR050109">
    <property type="entry name" value="HTH-type_TetR-like_transc_reg"/>
</dbReference>
<comment type="caution">
    <text evidence="7">The sequence shown here is derived from an EMBL/GenBank/DDBJ whole genome shotgun (WGS) entry which is preliminary data.</text>
</comment>
<sequence>MSQRDDLLRGARQCLAEKGYSRTTARDIAHASGANLASIGYYFGSKDALLNAAVLESFDEWGDAVEAAMADADSDNPLDRLEAFFDHFIASTPQRRTMLVASLQAFAEAEFAPEIYAQLRASHDEGRRSLAALVLNADPSDLTNEDLSVGFVVLSLINGFALQWFTSPESAPGPAEIARAVRRLVG</sequence>
<dbReference type="PRINTS" id="PR00455">
    <property type="entry name" value="HTHTETR"/>
</dbReference>
<evidence type="ECO:0000256" key="5">
    <source>
        <dbReference type="PROSITE-ProRule" id="PRU00335"/>
    </source>
</evidence>
<dbReference type="PROSITE" id="PS50977">
    <property type="entry name" value="HTH_TETR_2"/>
    <property type="match status" value="1"/>
</dbReference>
<evidence type="ECO:0000313" key="8">
    <source>
        <dbReference type="Proteomes" id="UP001597277"/>
    </source>
</evidence>
<dbReference type="Pfam" id="PF13977">
    <property type="entry name" value="TetR_C_6"/>
    <property type="match status" value="1"/>
</dbReference>
<dbReference type="InterPro" id="IPR036271">
    <property type="entry name" value="Tet_transcr_reg_TetR-rel_C_sf"/>
</dbReference>
<feature type="domain" description="HTH tetR-type" evidence="6">
    <location>
        <begin position="1"/>
        <end position="61"/>
    </location>
</feature>
<evidence type="ECO:0000256" key="2">
    <source>
        <dbReference type="ARBA" id="ARBA00023015"/>
    </source>
</evidence>
<dbReference type="PANTHER" id="PTHR30055:SF219">
    <property type="entry name" value="TRANSCRIPTIONAL REGULATORY PROTEIN"/>
    <property type="match status" value="1"/>
</dbReference>
<accession>A0ABW4L9L8</accession>
<dbReference type="SUPFAM" id="SSF48498">
    <property type="entry name" value="Tetracyclin repressor-like, C-terminal domain"/>
    <property type="match status" value="1"/>
</dbReference>
<dbReference type="Gene3D" id="1.10.357.10">
    <property type="entry name" value="Tetracycline Repressor, domain 2"/>
    <property type="match status" value="1"/>
</dbReference>
<dbReference type="SUPFAM" id="SSF46689">
    <property type="entry name" value="Homeodomain-like"/>
    <property type="match status" value="1"/>
</dbReference>
<keyword evidence="3 5" id="KW-0238">DNA-binding</keyword>
<evidence type="ECO:0000256" key="4">
    <source>
        <dbReference type="ARBA" id="ARBA00023163"/>
    </source>
</evidence>
<dbReference type="InterPro" id="IPR001647">
    <property type="entry name" value="HTH_TetR"/>
</dbReference>
<organism evidence="7 8">
    <name type="scientific">Georgenia deserti</name>
    <dbReference type="NCBI Taxonomy" id="2093781"/>
    <lineage>
        <taxon>Bacteria</taxon>
        <taxon>Bacillati</taxon>
        <taxon>Actinomycetota</taxon>
        <taxon>Actinomycetes</taxon>
        <taxon>Micrococcales</taxon>
        <taxon>Bogoriellaceae</taxon>
        <taxon>Georgenia</taxon>
    </lineage>
</organism>
<keyword evidence="2" id="KW-0805">Transcription regulation</keyword>
<dbReference type="Proteomes" id="UP001597277">
    <property type="component" value="Unassembled WGS sequence"/>
</dbReference>
<evidence type="ECO:0000256" key="3">
    <source>
        <dbReference type="ARBA" id="ARBA00023125"/>
    </source>
</evidence>
<gene>
    <name evidence="7" type="ORF">ACFSE6_17225</name>
</gene>
<keyword evidence="4" id="KW-0804">Transcription</keyword>
<evidence type="ECO:0000256" key="1">
    <source>
        <dbReference type="ARBA" id="ARBA00022491"/>
    </source>
</evidence>